<gene>
    <name evidence="3" type="ORF">FY528_02240</name>
</gene>
<dbReference type="AlphaFoldDB" id="A0A5D6VGB8"/>
<evidence type="ECO:0000256" key="1">
    <source>
        <dbReference type="ARBA" id="ARBA00023002"/>
    </source>
</evidence>
<dbReference type="InterPro" id="IPR002347">
    <property type="entry name" value="SDR_fam"/>
</dbReference>
<dbReference type="Proteomes" id="UP000322791">
    <property type="component" value="Unassembled WGS sequence"/>
</dbReference>
<comment type="similarity">
    <text evidence="2">Belongs to the short-chain dehydrogenases/reductases (SDR) family.</text>
</comment>
<dbReference type="Gene3D" id="3.40.50.720">
    <property type="entry name" value="NAD(P)-binding Rossmann-like Domain"/>
    <property type="match status" value="1"/>
</dbReference>
<dbReference type="InterPro" id="IPR036291">
    <property type="entry name" value="NAD(P)-bd_dom_sf"/>
</dbReference>
<keyword evidence="4" id="KW-1185">Reference proteome</keyword>
<dbReference type="PANTHER" id="PTHR43157:SF31">
    <property type="entry name" value="PHOSPHATIDYLINOSITOL-GLYCAN BIOSYNTHESIS CLASS F PROTEIN"/>
    <property type="match status" value="1"/>
</dbReference>
<dbReference type="CDD" id="cd05327">
    <property type="entry name" value="retinol-DH_like_SDR_c_like"/>
    <property type="match status" value="1"/>
</dbReference>
<dbReference type="SUPFAM" id="SSF51735">
    <property type="entry name" value="NAD(P)-binding Rossmann-fold domains"/>
    <property type="match status" value="1"/>
</dbReference>
<dbReference type="PRINTS" id="PR00081">
    <property type="entry name" value="GDHRDH"/>
</dbReference>
<evidence type="ECO:0000313" key="4">
    <source>
        <dbReference type="Proteomes" id="UP000322791"/>
    </source>
</evidence>
<keyword evidence="1" id="KW-0560">Oxidoreductase</keyword>
<evidence type="ECO:0000256" key="2">
    <source>
        <dbReference type="RuleBase" id="RU000363"/>
    </source>
</evidence>
<accession>A0A5D6VGB8</accession>
<dbReference type="PRINTS" id="PR00080">
    <property type="entry name" value="SDRFAMILY"/>
</dbReference>
<dbReference type="PANTHER" id="PTHR43157">
    <property type="entry name" value="PHOSPHATIDYLINOSITOL-GLYCAN BIOSYNTHESIS CLASS F PROTEIN-RELATED"/>
    <property type="match status" value="1"/>
</dbReference>
<sequence length="293" mass="31507">MAVPASEVSMRGKTVLLTGATGGLGTATALALARRGAHLLLVGRNQLKLEALLAQVQQAGATMGGSAEILVADLSLLAQVQELAEEVTRRHSQLDVLINNAGIMGGPHTITSEGHELSWVTNHLAPFVLTNLLLPLLLAAPQGRIINVASEAHWLGQIEASREVRNARGRYSGITAYCDSKLANILFTNELAHRLDLTAITANSLHPGVVNTDLVNGEKPPLMRALWWLAKPIMVTPERGARTTVYLASSPEVARVSGRYFKNSRPGRCAERASNRAEANRLWRISAEETGIE</sequence>
<dbReference type="GO" id="GO:0016491">
    <property type="term" value="F:oxidoreductase activity"/>
    <property type="evidence" value="ECO:0007669"/>
    <property type="project" value="UniProtKB-KW"/>
</dbReference>
<name>A0A5D6VGB8_9BACT</name>
<evidence type="ECO:0000313" key="3">
    <source>
        <dbReference type="EMBL" id="TYZ14566.1"/>
    </source>
</evidence>
<dbReference type="Pfam" id="PF00106">
    <property type="entry name" value="adh_short"/>
    <property type="match status" value="2"/>
</dbReference>
<protein>
    <submittedName>
        <fullName evidence="3">SDR family oxidoreductase</fullName>
    </submittedName>
</protein>
<reference evidence="3 4" key="1">
    <citation type="submission" date="2019-08" db="EMBL/GenBank/DDBJ databases">
        <authorList>
            <person name="Seo M.-J."/>
        </authorList>
    </citation>
    <scope>NUCLEOTIDE SEQUENCE [LARGE SCALE GENOMIC DNA]</scope>
    <source>
        <strain evidence="3 4">KIGAM108</strain>
    </source>
</reference>
<organism evidence="3 4">
    <name type="scientific">Hymenobacter lutimineralis</name>
    <dbReference type="NCBI Taxonomy" id="2606448"/>
    <lineage>
        <taxon>Bacteria</taxon>
        <taxon>Pseudomonadati</taxon>
        <taxon>Bacteroidota</taxon>
        <taxon>Cytophagia</taxon>
        <taxon>Cytophagales</taxon>
        <taxon>Hymenobacteraceae</taxon>
        <taxon>Hymenobacter</taxon>
    </lineage>
</organism>
<dbReference type="EMBL" id="VTHL01000001">
    <property type="protein sequence ID" value="TYZ14566.1"/>
    <property type="molecule type" value="Genomic_DNA"/>
</dbReference>
<comment type="caution">
    <text evidence="3">The sequence shown here is derived from an EMBL/GenBank/DDBJ whole genome shotgun (WGS) entry which is preliminary data.</text>
</comment>
<proteinExistence type="inferred from homology"/>